<accession>A0AAW0FQQ5</accession>
<dbReference type="EMBL" id="JASBNA010000041">
    <property type="protein sequence ID" value="KAK7681379.1"/>
    <property type="molecule type" value="Genomic_DNA"/>
</dbReference>
<dbReference type="AlphaFoldDB" id="A0AAW0FQQ5"/>
<name>A0AAW0FQQ5_9APHY</name>
<evidence type="ECO:0008006" key="3">
    <source>
        <dbReference type="Google" id="ProtNLM"/>
    </source>
</evidence>
<sequence>MPPRGPPKGNADGPNRSVSKLQLLRCGNEFIRVLKKRVERRDDEIERLRKEIVRLRLGGGDVGASVDATMGGGEEEEIDLEKDLDAIEMMGGGIFGRSQMTKIMEGEEDGDDDQN</sequence>
<dbReference type="Proteomes" id="UP001385951">
    <property type="component" value="Unassembled WGS sequence"/>
</dbReference>
<proteinExistence type="predicted"/>
<evidence type="ECO:0000313" key="2">
    <source>
        <dbReference type="Proteomes" id="UP001385951"/>
    </source>
</evidence>
<reference evidence="1 2" key="1">
    <citation type="submission" date="2022-09" db="EMBL/GenBank/DDBJ databases">
        <authorList>
            <person name="Palmer J.M."/>
        </authorList>
    </citation>
    <scope>NUCLEOTIDE SEQUENCE [LARGE SCALE GENOMIC DNA]</scope>
    <source>
        <strain evidence="1 2">DSM 7382</strain>
    </source>
</reference>
<evidence type="ECO:0000313" key="1">
    <source>
        <dbReference type="EMBL" id="KAK7681379.1"/>
    </source>
</evidence>
<keyword evidence="2" id="KW-1185">Reference proteome</keyword>
<comment type="caution">
    <text evidence="1">The sequence shown here is derived from an EMBL/GenBank/DDBJ whole genome shotgun (WGS) entry which is preliminary data.</text>
</comment>
<organism evidence="1 2">
    <name type="scientific">Cerrena zonata</name>
    <dbReference type="NCBI Taxonomy" id="2478898"/>
    <lineage>
        <taxon>Eukaryota</taxon>
        <taxon>Fungi</taxon>
        <taxon>Dikarya</taxon>
        <taxon>Basidiomycota</taxon>
        <taxon>Agaricomycotina</taxon>
        <taxon>Agaricomycetes</taxon>
        <taxon>Polyporales</taxon>
        <taxon>Cerrenaceae</taxon>
        <taxon>Cerrena</taxon>
    </lineage>
</organism>
<protein>
    <recommendedName>
        <fullName evidence="3">BHLH domain-containing protein</fullName>
    </recommendedName>
</protein>
<gene>
    <name evidence="1" type="ORF">QCA50_015471</name>
</gene>